<protein>
    <submittedName>
        <fullName evidence="1">Glycosidase</fullName>
    </submittedName>
</protein>
<gene>
    <name evidence="1" type="ORF">C7I84_21720</name>
</gene>
<proteinExistence type="predicted"/>
<sequence length="156" mass="18392">MSTRRYTSVTTVFLPDRINVWLRFARPVRKRRLDRRRSLALFAPHSVFALLRWERGPYGTAISHIYIMRTVAPGETCSMWPYVRPGAETLLFVSGWHQVERALRAIDAVEALGLDPADAAPDYWRHVHNQLWIRQPPHPYSPEQHRAWLRRRELLS</sequence>
<evidence type="ECO:0000313" key="1">
    <source>
        <dbReference type="EMBL" id="PSJ56182.1"/>
    </source>
</evidence>
<dbReference type="GO" id="GO:0016798">
    <property type="term" value="F:hydrolase activity, acting on glycosyl bonds"/>
    <property type="evidence" value="ECO:0007669"/>
    <property type="project" value="UniProtKB-KW"/>
</dbReference>
<dbReference type="AlphaFoldDB" id="A0A2P7S157"/>
<accession>A0A2P7S157</accession>
<dbReference type="OrthoDB" id="9810432at2"/>
<dbReference type="Pfam" id="PF11000">
    <property type="entry name" value="DUF2840"/>
    <property type="match status" value="1"/>
</dbReference>
<evidence type="ECO:0000313" key="2">
    <source>
        <dbReference type="Proteomes" id="UP000241229"/>
    </source>
</evidence>
<keyword evidence="1" id="KW-0326">Glycosidase</keyword>
<name>A0A2P7S157_9HYPH</name>
<reference evidence="1 2" key="1">
    <citation type="submission" date="2018-03" db="EMBL/GenBank/DDBJ databases">
        <title>The draft genome of Mesorhizobium sp. 6GN-30.</title>
        <authorList>
            <person name="Liu L."/>
            <person name="Li L."/>
            <person name="Wang T."/>
            <person name="Zhang X."/>
            <person name="Liang L."/>
        </authorList>
    </citation>
    <scope>NUCLEOTIDE SEQUENCE [LARGE SCALE GENOMIC DNA]</scope>
    <source>
        <strain evidence="1 2">6GN30</strain>
    </source>
</reference>
<dbReference type="RefSeq" id="WP_106774306.1">
    <property type="nucleotide sequence ID" value="NZ_PXYK01000023.1"/>
</dbReference>
<keyword evidence="1" id="KW-0378">Hydrolase</keyword>
<dbReference type="EMBL" id="PXYK01000023">
    <property type="protein sequence ID" value="PSJ56182.1"/>
    <property type="molecule type" value="Genomic_DNA"/>
</dbReference>
<dbReference type="Proteomes" id="UP000241229">
    <property type="component" value="Unassembled WGS sequence"/>
</dbReference>
<organism evidence="1 2">
    <name type="scientific">Kumtagia ephedrae</name>
    <dbReference type="NCBI Taxonomy" id="2116701"/>
    <lineage>
        <taxon>Bacteria</taxon>
        <taxon>Pseudomonadati</taxon>
        <taxon>Pseudomonadota</taxon>
        <taxon>Alphaproteobacteria</taxon>
        <taxon>Hyphomicrobiales</taxon>
        <taxon>Phyllobacteriaceae</taxon>
        <taxon>Kumtagia</taxon>
    </lineage>
</organism>
<dbReference type="InterPro" id="IPR021263">
    <property type="entry name" value="DUF2840"/>
</dbReference>
<keyword evidence="2" id="KW-1185">Reference proteome</keyword>
<comment type="caution">
    <text evidence="1">The sequence shown here is derived from an EMBL/GenBank/DDBJ whole genome shotgun (WGS) entry which is preliminary data.</text>
</comment>